<gene>
    <name evidence="1" type="ORF">ANCCAN_06774</name>
</gene>
<sequence length="134" mass="14940">LFRLSRLNNASLFQNWDCDIENNAFLSTCDTNTVQIPQAYAANSGTFKIKGDKCKIEDNTMAVLKKWYDQATAVDLSAGAVYDEQNQKEFGIMVFGETTGFACSYSKCGSDGKLLCLYNKQFVAFSFVQKSCTE</sequence>
<name>A0A368GS50_ANCCA</name>
<dbReference type="SUPFAM" id="SSF55797">
    <property type="entry name" value="PR-1-like"/>
    <property type="match status" value="1"/>
</dbReference>
<reference evidence="1 2" key="1">
    <citation type="submission" date="2014-10" db="EMBL/GenBank/DDBJ databases">
        <title>Draft genome of the hookworm Ancylostoma caninum.</title>
        <authorList>
            <person name="Mitreva M."/>
        </authorList>
    </citation>
    <scope>NUCLEOTIDE SEQUENCE [LARGE SCALE GENOMIC DNA]</scope>
    <source>
        <strain evidence="1 2">Baltimore</strain>
    </source>
</reference>
<evidence type="ECO:0000313" key="1">
    <source>
        <dbReference type="EMBL" id="RCN47196.1"/>
    </source>
</evidence>
<dbReference type="STRING" id="29170.A0A368GS50"/>
<dbReference type="Gene3D" id="3.40.33.10">
    <property type="entry name" value="CAP"/>
    <property type="match status" value="1"/>
</dbReference>
<keyword evidence="2" id="KW-1185">Reference proteome</keyword>
<protein>
    <recommendedName>
        <fullName evidence="3">SCP domain-containing protein</fullName>
    </recommendedName>
</protein>
<dbReference type="InterPro" id="IPR035940">
    <property type="entry name" value="CAP_sf"/>
</dbReference>
<proteinExistence type="predicted"/>
<dbReference type="Proteomes" id="UP000252519">
    <property type="component" value="Unassembled WGS sequence"/>
</dbReference>
<dbReference type="EMBL" id="JOJR01000066">
    <property type="protein sequence ID" value="RCN47196.1"/>
    <property type="molecule type" value="Genomic_DNA"/>
</dbReference>
<comment type="caution">
    <text evidence="1">The sequence shown here is derived from an EMBL/GenBank/DDBJ whole genome shotgun (WGS) entry which is preliminary data.</text>
</comment>
<accession>A0A368GS50</accession>
<feature type="non-terminal residue" evidence="1">
    <location>
        <position position="1"/>
    </location>
</feature>
<dbReference type="AlphaFoldDB" id="A0A368GS50"/>
<evidence type="ECO:0008006" key="3">
    <source>
        <dbReference type="Google" id="ProtNLM"/>
    </source>
</evidence>
<organism evidence="1 2">
    <name type="scientific">Ancylostoma caninum</name>
    <name type="common">Dog hookworm</name>
    <dbReference type="NCBI Taxonomy" id="29170"/>
    <lineage>
        <taxon>Eukaryota</taxon>
        <taxon>Metazoa</taxon>
        <taxon>Ecdysozoa</taxon>
        <taxon>Nematoda</taxon>
        <taxon>Chromadorea</taxon>
        <taxon>Rhabditida</taxon>
        <taxon>Rhabditina</taxon>
        <taxon>Rhabditomorpha</taxon>
        <taxon>Strongyloidea</taxon>
        <taxon>Ancylostomatidae</taxon>
        <taxon>Ancylostomatinae</taxon>
        <taxon>Ancylostoma</taxon>
    </lineage>
</organism>
<evidence type="ECO:0000313" key="2">
    <source>
        <dbReference type="Proteomes" id="UP000252519"/>
    </source>
</evidence>